<feature type="region of interest" description="Disordered" evidence="2">
    <location>
        <begin position="1"/>
        <end position="22"/>
    </location>
</feature>
<organism evidence="3 4">
    <name type="scientific">Tetrahymena thermophila (strain SB210)</name>
    <dbReference type="NCBI Taxonomy" id="312017"/>
    <lineage>
        <taxon>Eukaryota</taxon>
        <taxon>Sar</taxon>
        <taxon>Alveolata</taxon>
        <taxon>Ciliophora</taxon>
        <taxon>Intramacronucleata</taxon>
        <taxon>Oligohymenophorea</taxon>
        <taxon>Hymenostomatida</taxon>
        <taxon>Tetrahymenina</taxon>
        <taxon>Tetrahymenidae</taxon>
        <taxon>Tetrahymena</taxon>
    </lineage>
</organism>
<dbReference type="GeneID" id="7832232"/>
<feature type="compositionally biased region" description="Low complexity" evidence="2">
    <location>
        <begin position="654"/>
        <end position="678"/>
    </location>
</feature>
<dbReference type="AlphaFoldDB" id="Q23YU5"/>
<dbReference type="HOGENOM" id="CLU_312285_0_0_1"/>
<feature type="compositionally biased region" description="Polar residues" evidence="2">
    <location>
        <begin position="708"/>
        <end position="814"/>
    </location>
</feature>
<feature type="compositionally biased region" description="Low complexity" evidence="2">
    <location>
        <begin position="945"/>
        <end position="958"/>
    </location>
</feature>
<evidence type="ECO:0000256" key="1">
    <source>
        <dbReference type="SAM" id="Coils"/>
    </source>
</evidence>
<feature type="compositionally biased region" description="Low complexity" evidence="2">
    <location>
        <begin position="66"/>
        <end position="81"/>
    </location>
</feature>
<feature type="compositionally biased region" description="Low complexity" evidence="2">
    <location>
        <begin position="620"/>
        <end position="647"/>
    </location>
</feature>
<feature type="compositionally biased region" description="Acidic residues" evidence="2">
    <location>
        <begin position="570"/>
        <end position="586"/>
    </location>
</feature>
<keyword evidence="4" id="KW-1185">Reference proteome</keyword>
<feature type="compositionally biased region" description="Polar residues" evidence="2">
    <location>
        <begin position="39"/>
        <end position="48"/>
    </location>
</feature>
<dbReference type="OrthoDB" id="10691618at2759"/>
<keyword evidence="1" id="KW-0175">Coiled coil</keyword>
<feature type="compositionally biased region" description="Polar residues" evidence="2">
    <location>
        <begin position="821"/>
        <end position="842"/>
    </location>
</feature>
<feature type="region of interest" description="Disordered" evidence="2">
    <location>
        <begin position="539"/>
        <end position="863"/>
    </location>
</feature>
<feature type="region of interest" description="Disordered" evidence="2">
    <location>
        <begin position="471"/>
        <end position="499"/>
    </location>
</feature>
<feature type="region of interest" description="Disordered" evidence="2">
    <location>
        <begin position="339"/>
        <end position="369"/>
    </location>
</feature>
<feature type="compositionally biased region" description="Basic and acidic residues" evidence="2">
    <location>
        <begin position="845"/>
        <end position="855"/>
    </location>
</feature>
<protein>
    <submittedName>
        <fullName evidence="3">Uncharacterized protein</fullName>
    </submittedName>
</protein>
<name>Q23YU5_TETTS</name>
<feature type="compositionally biased region" description="Polar residues" evidence="2">
    <location>
        <begin position="548"/>
        <end position="562"/>
    </location>
</feature>
<proteinExistence type="predicted"/>
<dbReference type="RefSeq" id="XP_001021955.2">
    <property type="nucleotide sequence ID" value="XM_001021955.2"/>
</dbReference>
<sequence length="958" mass="110016">MYKQQQLRYSNQNTTGIANHKNGIKEKHPITEGFIQGQHNQHKNQVSPNHGLPQRQENGYPFQKPNSNNTGNQSPNNNNINVGLQNSANCSPSPSRMSVLINASQKQQCKISYLFCNQINHEMNQLNMACLKPDCQAKGLICCMCLDDHYEHLKHCMAFQKIVSQLKGKIDKNSTYYDENLMSQTSESKDFINQIEQYYKDIRNTIEQFQLQVNQYLEMLKIQYQKQFLENIEKIQSLCSNAGTSLKDFFEKIEINSIIGQSLHTNPSTNLKSDINSFLLNVEMGEDMKSIKLKMDSAMSKQSEELAKQVKVQSERLSQKLQKYMKLLKNSEFKLSQTSQTSKSLSGSVRESQISSGSNSQRLSSNKNKRKYLKLIEKESIRKNKSNHLQIPNYGIPISIMDSSETNSQKQNLDNAVLMSTPSQENHLLNNYCLSFQDKKAFLNGQFSSSRGSERKMNEFNLSDYIAQSSQSATQSKKGSVQKQYSTLNSRQKIPQQQTFGKMQAQIDISMECEDEDLNSQQQNAYLNQLKRIKPNSKFVVDDEESSKQQSFKHQNQSKQISNNNNNNTEDQEEEFEDEDEPYEEDMIGRSDYSYSYEDEEEDYYDDNEDYSKNKKDQRQIYSEGQQDQQQIQQMEMYDSSNISQSKNSRKSQQKGQNNTNNNSISESSKLEYSSSKKTQQINEEIMSFQMPPRNDQSQDRQLDLPFDQNQKGNNIFNSLEKQRNICSSPNQIQKSHLNAESPTFQRNSDSQLSSKIQNRPATYQNDTNSNGSIQQSNEYDQNNRSGSPKSKQASTKATSCYNLSPSKSRSHSPNVHVLDNSPTRVMTRSSAKKQQNQDQVNIEQSREEQKRSEEIENGTLNEEQYYNDQMMYLEQSVQILENQQFSAQKVQKEGGLNSSKQSLQSGSVMNLNSNSGSKSKSRKMKRSQGSRIQEPFDQMKIEHNSQQSSNNPSGQKA</sequence>
<evidence type="ECO:0000256" key="2">
    <source>
        <dbReference type="SAM" id="MobiDB-lite"/>
    </source>
</evidence>
<feature type="compositionally biased region" description="Polar residues" evidence="2">
    <location>
        <begin position="481"/>
        <end position="499"/>
    </location>
</feature>
<dbReference type="KEGG" id="tet:TTHERM_00858130"/>
<feature type="compositionally biased region" description="Acidic residues" evidence="2">
    <location>
        <begin position="597"/>
        <end position="609"/>
    </location>
</feature>
<feature type="compositionally biased region" description="Low complexity" evidence="2">
    <location>
        <begin position="339"/>
        <end position="366"/>
    </location>
</feature>
<feature type="compositionally biased region" description="Basic residues" evidence="2">
    <location>
        <begin position="920"/>
        <end position="929"/>
    </location>
</feature>
<dbReference type="InParanoid" id="Q23YU5"/>
<feature type="region of interest" description="Disordered" evidence="2">
    <location>
        <begin position="891"/>
        <end position="958"/>
    </location>
</feature>
<feature type="coiled-coil region" evidence="1">
    <location>
        <begin position="192"/>
        <end position="219"/>
    </location>
</feature>
<feature type="compositionally biased region" description="Polar residues" evidence="2">
    <location>
        <begin position="897"/>
        <end position="912"/>
    </location>
</feature>
<feature type="region of interest" description="Disordered" evidence="2">
    <location>
        <begin position="39"/>
        <end position="89"/>
    </location>
</feature>
<reference evidence="4" key="1">
    <citation type="journal article" date="2006" name="PLoS Biol.">
        <title>Macronuclear genome sequence of the ciliate Tetrahymena thermophila, a model eukaryote.</title>
        <authorList>
            <person name="Eisen J.A."/>
            <person name="Coyne R.S."/>
            <person name="Wu M."/>
            <person name="Wu D."/>
            <person name="Thiagarajan M."/>
            <person name="Wortman J.R."/>
            <person name="Badger J.H."/>
            <person name="Ren Q."/>
            <person name="Amedeo P."/>
            <person name="Jones K.M."/>
            <person name="Tallon L.J."/>
            <person name="Delcher A.L."/>
            <person name="Salzberg S.L."/>
            <person name="Silva J.C."/>
            <person name="Haas B.J."/>
            <person name="Majoros W.H."/>
            <person name="Farzad M."/>
            <person name="Carlton J.M."/>
            <person name="Smith R.K. Jr."/>
            <person name="Garg J."/>
            <person name="Pearlman R.E."/>
            <person name="Karrer K.M."/>
            <person name="Sun L."/>
            <person name="Manning G."/>
            <person name="Elde N.C."/>
            <person name="Turkewitz A.P."/>
            <person name="Asai D.J."/>
            <person name="Wilkes D.E."/>
            <person name="Wang Y."/>
            <person name="Cai H."/>
            <person name="Collins K."/>
            <person name="Stewart B.A."/>
            <person name="Lee S.R."/>
            <person name="Wilamowska K."/>
            <person name="Weinberg Z."/>
            <person name="Ruzzo W.L."/>
            <person name="Wloga D."/>
            <person name="Gaertig J."/>
            <person name="Frankel J."/>
            <person name="Tsao C.-C."/>
            <person name="Gorovsky M.A."/>
            <person name="Keeling P.J."/>
            <person name="Waller R.F."/>
            <person name="Patron N.J."/>
            <person name="Cherry J.M."/>
            <person name="Stover N.A."/>
            <person name="Krieger C.J."/>
            <person name="del Toro C."/>
            <person name="Ryder H.F."/>
            <person name="Williamson S.C."/>
            <person name="Barbeau R.A."/>
            <person name="Hamilton E.P."/>
            <person name="Orias E."/>
        </authorList>
    </citation>
    <scope>NUCLEOTIDE SEQUENCE [LARGE SCALE GENOMIC DNA]</scope>
    <source>
        <strain evidence="4">SB210</strain>
    </source>
</reference>
<feature type="compositionally biased region" description="Polar residues" evidence="2">
    <location>
        <begin position="1"/>
        <end position="17"/>
    </location>
</feature>
<feature type="compositionally biased region" description="Basic and acidic residues" evidence="2">
    <location>
        <begin position="610"/>
        <end position="619"/>
    </location>
</feature>
<evidence type="ECO:0000313" key="3">
    <source>
        <dbReference type="EMBL" id="EAS01710.2"/>
    </source>
</evidence>
<dbReference type="EMBL" id="GG662557">
    <property type="protein sequence ID" value="EAS01710.2"/>
    <property type="molecule type" value="Genomic_DNA"/>
</dbReference>
<evidence type="ECO:0000313" key="4">
    <source>
        <dbReference type="Proteomes" id="UP000009168"/>
    </source>
</evidence>
<dbReference type="Proteomes" id="UP000009168">
    <property type="component" value="Unassembled WGS sequence"/>
</dbReference>
<accession>Q23YU5</accession>
<gene>
    <name evidence="3" type="ORF">TTHERM_00858130</name>
</gene>